<dbReference type="Proteomes" id="UP000663929">
    <property type="component" value="Chromosome"/>
</dbReference>
<dbReference type="AlphaFoldDB" id="A0A8A4TL18"/>
<reference evidence="1" key="1">
    <citation type="submission" date="2021-03" db="EMBL/GenBank/DDBJ databases">
        <title>Acanthopleuribacteraceae sp. M133.</title>
        <authorList>
            <person name="Wang G."/>
        </authorList>
    </citation>
    <scope>NUCLEOTIDE SEQUENCE</scope>
    <source>
        <strain evidence="1">M133</strain>
    </source>
</reference>
<gene>
    <name evidence="1" type="ORF">J3U87_31670</name>
</gene>
<keyword evidence="2" id="KW-1185">Reference proteome</keyword>
<accession>A0A8A4TL18</accession>
<protein>
    <submittedName>
        <fullName evidence="1">Uncharacterized protein</fullName>
    </submittedName>
</protein>
<dbReference type="RefSeq" id="WP_237379798.1">
    <property type="nucleotide sequence ID" value="NZ_CP071793.1"/>
</dbReference>
<dbReference type="KEGG" id="scor:J3U87_31670"/>
<proteinExistence type="predicted"/>
<evidence type="ECO:0000313" key="1">
    <source>
        <dbReference type="EMBL" id="QTD50167.1"/>
    </source>
</evidence>
<organism evidence="1 2">
    <name type="scientific">Sulfidibacter corallicola</name>
    <dbReference type="NCBI Taxonomy" id="2818388"/>
    <lineage>
        <taxon>Bacteria</taxon>
        <taxon>Pseudomonadati</taxon>
        <taxon>Acidobacteriota</taxon>
        <taxon>Holophagae</taxon>
        <taxon>Acanthopleuribacterales</taxon>
        <taxon>Acanthopleuribacteraceae</taxon>
        <taxon>Sulfidibacter</taxon>
    </lineage>
</organism>
<name>A0A8A4TL18_SULCO</name>
<evidence type="ECO:0000313" key="2">
    <source>
        <dbReference type="Proteomes" id="UP000663929"/>
    </source>
</evidence>
<dbReference type="EMBL" id="CP071793">
    <property type="protein sequence ID" value="QTD50167.1"/>
    <property type="molecule type" value="Genomic_DNA"/>
</dbReference>
<sequence>MLNELVKNSIVNMQRTVEDMSSRKNQEAYKANVAFVHVPTELLEQWSDHYRRVKEKEWFGSLFLENEINDIDLVHHSVMRFRESIGQEVPDVPLIFQEPSWQTVIESAEILLKSLEKIQVRFGLK</sequence>